<keyword evidence="4" id="KW-0560">Oxidoreductase</keyword>
<keyword evidence="2" id="KW-0285">Flavoprotein</keyword>
<evidence type="ECO:0000259" key="7">
    <source>
        <dbReference type="Pfam" id="PF07992"/>
    </source>
</evidence>
<dbReference type="PATRIC" id="fig|1075402.3.peg.3336"/>
<dbReference type="PANTHER" id="PTHR43706:SF45">
    <property type="entry name" value="NADH DEHYDROGENASE-LIKE PROTEIN RV1812C"/>
    <property type="match status" value="1"/>
</dbReference>
<keyword evidence="9" id="KW-1185">Reference proteome</keyword>
<dbReference type="InterPro" id="IPR045024">
    <property type="entry name" value="NDH-2"/>
</dbReference>
<dbReference type="EMBL" id="LJGU01000100">
    <property type="protein sequence ID" value="OEV05367.1"/>
    <property type="molecule type" value="Genomic_DNA"/>
</dbReference>
<dbReference type="PANTHER" id="PTHR43706">
    <property type="entry name" value="NADH DEHYDROGENASE"/>
    <property type="match status" value="1"/>
</dbReference>
<organism evidence="8 9">
    <name type="scientific">Streptomyces oceani</name>
    <dbReference type="NCBI Taxonomy" id="1075402"/>
    <lineage>
        <taxon>Bacteria</taxon>
        <taxon>Bacillati</taxon>
        <taxon>Actinomycetota</taxon>
        <taxon>Actinomycetes</taxon>
        <taxon>Kitasatosporales</taxon>
        <taxon>Streptomycetaceae</taxon>
        <taxon>Streptomyces</taxon>
    </lineage>
</organism>
<evidence type="ECO:0000256" key="5">
    <source>
        <dbReference type="ARBA" id="ARBA00023027"/>
    </source>
</evidence>
<evidence type="ECO:0000256" key="3">
    <source>
        <dbReference type="ARBA" id="ARBA00022827"/>
    </source>
</evidence>
<dbReference type="AlphaFoldDB" id="A0A1E7KN90"/>
<protein>
    <submittedName>
        <fullName evidence="8">NADH dehydrogenase</fullName>
    </submittedName>
</protein>
<evidence type="ECO:0000256" key="4">
    <source>
        <dbReference type="ARBA" id="ARBA00023002"/>
    </source>
</evidence>
<evidence type="ECO:0000256" key="6">
    <source>
        <dbReference type="SAM" id="MobiDB-lite"/>
    </source>
</evidence>
<gene>
    <name evidence="8" type="ORF">AN216_03465</name>
</gene>
<dbReference type="SUPFAM" id="SSF51905">
    <property type="entry name" value="FAD/NAD(P)-binding domain"/>
    <property type="match status" value="2"/>
</dbReference>
<evidence type="ECO:0000256" key="2">
    <source>
        <dbReference type="ARBA" id="ARBA00022630"/>
    </source>
</evidence>
<keyword evidence="5" id="KW-0520">NAD</keyword>
<evidence type="ECO:0000313" key="9">
    <source>
        <dbReference type="Proteomes" id="UP000176101"/>
    </source>
</evidence>
<keyword evidence="3" id="KW-0274">FAD</keyword>
<dbReference type="InterPro" id="IPR023753">
    <property type="entry name" value="FAD/NAD-binding_dom"/>
</dbReference>
<feature type="region of interest" description="Disordered" evidence="6">
    <location>
        <begin position="435"/>
        <end position="487"/>
    </location>
</feature>
<feature type="domain" description="FAD/NAD(P)-binding" evidence="7">
    <location>
        <begin position="8"/>
        <end position="332"/>
    </location>
</feature>
<dbReference type="InterPro" id="IPR036188">
    <property type="entry name" value="FAD/NAD-bd_sf"/>
</dbReference>
<dbReference type="GO" id="GO:0003954">
    <property type="term" value="F:NADH dehydrogenase activity"/>
    <property type="evidence" value="ECO:0007669"/>
    <property type="project" value="InterPro"/>
</dbReference>
<dbReference type="RefSeq" id="WP_070195090.1">
    <property type="nucleotide sequence ID" value="NZ_LJGU01000100.1"/>
</dbReference>
<dbReference type="Gene3D" id="3.50.50.100">
    <property type="match status" value="1"/>
</dbReference>
<name>A0A1E7KN90_9ACTN</name>
<evidence type="ECO:0000313" key="8">
    <source>
        <dbReference type="EMBL" id="OEV05367.1"/>
    </source>
</evidence>
<feature type="compositionally biased region" description="Low complexity" evidence="6">
    <location>
        <begin position="437"/>
        <end position="447"/>
    </location>
</feature>
<proteinExistence type="inferred from homology"/>
<dbReference type="OrthoDB" id="9781621at2"/>
<feature type="compositionally biased region" description="Basic and acidic residues" evidence="6">
    <location>
        <begin position="472"/>
        <end position="481"/>
    </location>
</feature>
<evidence type="ECO:0000256" key="1">
    <source>
        <dbReference type="ARBA" id="ARBA00005272"/>
    </source>
</evidence>
<comment type="caution">
    <text evidence="8">The sequence shown here is derived from an EMBL/GenBank/DDBJ whole genome shotgun (WGS) entry which is preliminary data.</text>
</comment>
<accession>A0A1E7KN90</accession>
<comment type="similarity">
    <text evidence="1">Belongs to the NADH dehydrogenase family.</text>
</comment>
<sequence length="487" mass="52747">MSTTERPRILVVGGGYVGLYAARRILKKMRYGEATVTVVDPRSYMTYQPFLPEAAAGSISPRHVVVPLRRVLPKAEVLTGRVGTIDQDRRVATVVPLVGDSYELPFDYLVVALGAVSRTFPIPGLAENGIGMKGVEEAIGLRNHVLEQLDKADSTTDEEIRRKALTFVFVGGGFAGAETVGEIEDMARDAARYYPNVRREDMRFVLVDVAEKILPEVGPKLGEWGREHLADRGVEIYLGTSVKSCVDGRVVLSNGFEADSHTIVWTAGVKPNPALANFGLPLGPRGHVDTESTLQVKGTDYAWAAGDNAQILDLAAGGGAYCPPNAQHALRQAKALGDNVISRLRGFPQSDYKHANKGAVAGLGLHKGVAMIVLGKLRLRLRGRLAWYMHRTYHGMAVPTWNRKIRVFADWTLGMFLKREVVSLGAMEKPREEFHEAASGVTAAASAKKLTDPEATAEADREAARGAKKAAGKGDRSRRQTETAGAS</sequence>
<dbReference type="Pfam" id="PF07992">
    <property type="entry name" value="Pyr_redox_2"/>
    <property type="match status" value="1"/>
</dbReference>
<dbReference type="STRING" id="1075402.AN216_03465"/>
<dbReference type="Proteomes" id="UP000176101">
    <property type="component" value="Unassembled WGS sequence"/>
</dbReference>
<dbReference type="PRINTS" id="PR00368">
    <property type="entry name" value="FADPNR"/>
</dbReference>
<reference evidence="8 9" key="1">
    <citation type="journal article" date="2016" name="Front. Microbiol.">
        <title>Comparative Genomics Analysis of Streptomyces Species Reveals Their Adaptation to the Marine Environment and Their Diversity at the Genomic Level.</title>
        <authorList>
            <person name="Tian X."/>
            <person name="Zhang Z."/>
            <person name="Yang T."/>
            <person name="Chen M."/>
            <person name="Li J."/>
            <person name="Chen F."/>
            <person name="Yang J."/>
            <person name="Li W."/>
            <person name="Zhang B."/>
            <person name="Zhang Z."/>
            <person name="Wu J."/>
            <person name="Zhang C."/>
            <person name="Long L."/>
            <person name="Xiao J."/>
        </authorList>
    </citation>
    <scope>NUCLEOTIDE SEQUENCE [LARGE SCALE GENOMIC DNA]</scope>
    <source>
        <strain evidence="8 9">SCSIO 02100</strain>
    </source>
</reference>